<organism evidence="2 3">
    <name type="scientific">Amazona aestiva</name>
    <name type="common">Blue-fronted Amazon parrot</name>
    <dbReference type="NCBI Taxonomy" id="12930"/>
    <lineage>
        <taxon>Eukaryota</taxon>
        <taxon>Metazoa</taxon>
        <taxon>Chordata</taxon>
        <taxon>Craniata</taxon>
        <taxon>Vertebrata</taxon>
        <taxon>Euteleostomi</taxon>
        <taxon>Archelosauria</taxon>
        <taxon>Archosauria</taxon>
        <taxon>Dinosauria</taxon>
        <taxon>Saurischia</taxon>
        <taxon>Theropoda</taxon>
        <taxon>Coelurosauria</taxon>
        <taxon>Aves</taxon>
        <taxon>Neognathae</taxon>
        <taxon>Neoaves</taxon>
        <taxon>Telluraves</taxon>
        <taxon>Australaves</taxon>
        <taxon>Psittaciformes</taxon>
        <taxon>Psittacidae</taxon>
        <taxon>Amazona</taxon>
    </lineage>
</organism>
<evidence type="ECO:0000313" key="2">
    <source>
        <dbReference type="EMBL" id="KQK80857.1"/>
    </source>
</evidence>
<keyword evidence="3" id="KW-1185">Reference proteome</keyword>
<feature type="region of interest" description="Disordered" evidence="1">
    <location>
        <begin position="135"/>
        <end position="155"/>
    </location>
</feature>
<protein>
    <submittedName>
        <fullName evidence="2">Uncharacterized protein</fullName>
    </submittedName>
</protein>
<sequence>MSVHQPVCCDGHQLSKTYSSTTKPYTSTARLYISTTKPNTSTTKPYTSITPYANSTKPYTSVTKPYTTTNPYITITNPYSTPQPMMSLGWDHEPAAPMRRLEEEMWTQPEGSGTDCKVNGSHLLKRSAVLQHDCINHGPSPRLGPKEKAQQSLPSPKIPVHEVHLITLGMMPQVSMPQLG</sequence>
<comment type="caution">
    <text evidence="2">The sequence shown here is derived from an EMBL/GenBank/DDBJ whole genome shotgun (WGS) entry which is preliminary data.</text>
</comment>
<reference evidence="2 3" key="1">
    <citation type="submission" date="2015-10" db="EMBL/GenBank/DDBJ databases">
        <authorList>
            <person name="Gilbert D.G."/>
        </authorList>
    </citation>
    <scope>NUCLEOTIDE SEQUENCE [LARGE SCALE GENOMIC DNA]</scope>
    <source>
        <strain evidence="2">FVVF132</strain>
    </source>
</reference>
<name>A0A0Q3R640_AMAAE</name>
<dbReference type="AlphaFoldDB" id="A0A0Q3R640"/>
<accession>A0A0Q3R640</accession>
<dbReference type="EMBL" id="LMAW01002504">
    <property type="protein sequence ID" value="KQK80857.1"/>
    <property type="molecule type" value="Genomic_DNA"/>
</dbReference>
<evidence type="ECO:0000256" key="1">
    <source>
        <dbReference type="SAM" id="MobiDB-lite"/>
    </source>
</evidence>
<evidence type="ECO:0000313" key="3">
    <source>
        <dbReference type="Proteomes" id="UP000051836"/>
    </source>
</evidence>
<dbReference type="Proteomes" id="UP000051836">
    <property type="component" value="Unassembled WGS sequence"/>
</dbReference>
<proteinExistence type="predicted"/>
<gene>
    <name evidence="2" type="ORF">AAES_88608</name>
</gene>